<dbReference type="Proteomes" id="UP000339690">
    <property type="component" value="Chromosome"/>
</dbReference>
<dbReference type="InterPro" id="IPR002925">
    <property type="entry name" value="Dienelactn_hydro"/>
</dbReference>
<reference evidence="2 3" key="1">
    <citation type="submission" date="2019-11" db="EMBL/GenBank/DDBJ databases">
        <title>Gracilibacillus salitolerans sp. nov., a moderate halophile isolated from a saline soil in northwest China.</title>
        <authorList>
            <person name="Gan L."/>
        </authorList>
    </citation>
    <scope>NUCLEOTIDE SEQUENCE [LARGE SCALE GENOMIC DNA]</scope>
    <source>
        <strain evidence="2 3">SCU50</strain>
    </source>
</reference>
<dbReference type="Gene3D" id="3.40.50.1820">
    <property type="entry name" value="alpha/beta hydrolase"/>
    <property type="match status" value="1"/>
</dbReference>
<feature type="domain" description="Dienelactone hydrolase" evidence="1">
    <location>
        <begin position="131"/>
        <end position="300"/>
    </location>
</feature>
<proteinExistence type="predicted"/>
<dbReference type="GO" id="GO:0016787">
    <property type="term" value="F:hydrolase activity"/>
    <property type="evidence" value="ECO:0007669"/>
    <property type="project" value="UniProtKB-KW"/>
</dbReference>
<protein>
    <submittedName>
        <fullName evidence="2">Dienelactone hydrolase</fullName>
    </submittedName>
</protein>
<dbReference type="InterPro" id="IPR029058">
    <property type="entry name" value="AB_hydrolase_fold"/>
</dbReference>
<dbReference type="AlphaFoldDB" id="A0A5Q2TIX9"/>
<keyword evidence="2" id="KW-0378">Hydrolase</keyword>
<organism evidence="2 3">
    <name type="scientific">Gracilibacillus salitolerans</name>
    <dbReference type="NCBI Taxonomy" id="2663022"/>
    <lineage>
        <taxon>Bacteria</taxon>
        <taxon>Bacillati</taxon>
        <taxon>Bacillota</taxon>
        <taxon>Bacilli</taxon>
        <taxon>Bacillales</taxon>
        <taxon>Bacillaceae</taxon>
        <taxon>Gracilibacillus</taxon>
    </lineage>
</organism>
<dbReference type="EMBL" id="CP045915">
    <property type="protein sequence ID" value="QGH34002.1"/>
    <property type="molecule type" value="Genomic_DNA"/>
</dbReference>
<dbReference type="RefSeq" id="WP_153790916.1">
    <property type="nucleotide sequence ID" value="NZ_CP045915.1"/>
</dbReference>
<dbReference type="PANTHER" id="PTHR22946">
    <property type="entry name" value="DIENELACTONE HYDROLASE DOMAIN-CONTAINING PROTEIN-RELATED"/>
    <property type="match status" value="1"/>
</dbReference>
<dbReference type="InterPro" id="IPR050261">
    <property type="entry name" value="FrsA_esterase"/>
</dbReference>
<accession>A0A5Q2TIX9</accession>
<gene>
    <name evidence="2" type="ORF">GI584_08185</name>
</gene>
<name>A0A5Q2TIX9_9BACI</name>
<dbReference type="Pfam" id="PF01738">
    <property type="entry name" value="DLH"/>
    <property type="match status" value="1"/>
</dbReference>
<dbReference type="PANTHER" id="PTHR22946:SF8">
    <property type="entry name" value="ACETYL XYLAN ESTERASE DOMAIN-CONTAINING PROTEIN"/>
    <property type="match status" value="1"/>
</dbReference>
<evidence type="ECO:0000259" key="1">
    <source>
        <dbReference type="Pfam" id="PF01738"/>
    </source>
</evidence>
<evidence type="ECO:0000313" key="3">
    <source>
        <dbReference type="Proteomes" id="UP000339690"/>
    </source>
</evidence>
<keyword evidence="3" id="KW-1185">Reference proteome</keyword>
<dbReference type="KEGG" id="grc:GI584_08185"/>
<evidence type="ECO:0000313" key="2">
    <source>
        <dbReference type="EMBL" id="QGH34002.1"/>
    </source>
</evidence>
<dbReference type="SUPFAM" id="SSF53474">
    <property type="entry name" value="alpha/beta-Hydrolases"/>
    <property type="match status" value="1"/>
</dbReference>
<sequence length="338" mass="38223">MNQLDRLFNQFYDNALEETFKAVGPVERKLTLKSSLLELLGDFSYLDETRVEMKPTVIETKEFDDYTRELISLPVTDLIYIPIYVLTPKTEQQIYSSVLALHGHGYGVKEAVGLTKSGEQEQGEPGIHNQFAVELVKRGLKVFAPEVIGFGERRLTRDKEAGNINSCEAMATNLLMEGKTLAGLRIWEARRLLDYMESCSDVNTSRIGMMGFSGGAVITTYTAALDLRVSTTVLTGFTNTFKGSIMAMHHCIDNYIPGILNYAELPEWISLISPRSLFIESGEKDPIFPNQYVKEAIAEIEKYYDNRPEKFAYDIFPGVHEISGRKSFDWLKRQLLPS</sequence>